<evidence type="ECO:0000313" key="10">
    <source>
        <dbReference type="EMBL" id="SDF65368.1"/>
    </source>
</evidence>
<dbReference type="InterPro" id="IPR036259">
    <property type="entry name" value="MFS_trans_sf"/>
</dbReference>
<evidence type="ECO:0000256" key="2">
    <source>
        <dbReference type="ARBA" id="ARBA00008537"/>
    </source>
</evidence>
<dbReference type="SUPFAM" id="SSF103473">
    <property type="entry name" value="MFS general substrate transporter"/>
    <property type="match status" value="1"/>
</dbReference>
<dbReference type="AlphaFoldDB" id="A0A1G7MU60"/>
<feature type="domain" description="Major facilitator superfamily (MFS) profile" evidence="9">
    <location>
        <begin position="22"/>
        <end position="467"/>
    </location>
</feature>
<organism evidence="10 11">
    <name type="scientific">Terriglobus roseus</name>
    <dbReference type="NCBI Taxonomy" id="392734"/>
    <lineage>
        <taxon>Bacteria</taxon>
        <taxon>Pseudomonadati</taxon>
        <taxon>Acidobacteriota</taxon>
        <taxon>Terriglobia</taxon>
        <taxon>Terriglobales</taxon>
        <taxon>Acidobacteriaceae</taxon>
        <taxon>Terriglobus</taxon>
    </lineage>
</organism>
<evidence type="ECO:0000256" key="3">
    <source>
        <dbReference type="ARBA" id="ARBA00022448"/>
    </source>
</evidence>
<reference evidence="10 11" key="1">
    <citation type="submission" date="2016-10" db="EMBL/GenBank/DDBJ databases">
        <authorList>
            <person name="de Groot N.N."/>
        </authorList>
    </citation>
    <scope>NUCLEOTIDE SEQUENCE [LARGE SCALE GENOMIC DNA]</scope>
    <source>
        <strain evidence="10 11">GAS232</strain>
    </source>
</reference>
<protein>
    <submittedName>
        <fullName evidence="10">MFS transporter, DHA2 family, multidrug resistance protein</fullName>
    </submittedName>
</protein>
<dbReference type="GO" id="GO:0022857">
    <property type="term" value="F:transmembrane transporter activity"/>
    <property type="evidence" value="ECO:0007669"/>
    <property type="project" value="InterPro"/>
</dbReference>
<dbReference type="NCBIfam" id="TIGR00711">
    <property type="entry name" value="efflux_EmrB"/>
    <property type="match status" value="1"/>
</dbReference>
<dbReference type="RefSeq" id="WP_083345776.1">
    <property type="nucleotide sequence ID" value="NZ_LT629690.1"/>
</dbReference>
<evidence type="ECO:0000256" key="8">
    <source>
        <dbReference type="SAM" id="Phobius"/>
    </source>
</evidence>
<feature type="transmembrane region" description="Helical" evidence="8">
    <location>
        <begin position="88"/>
        <end position="107"/>
    </location>
</feature>
<feature type="transmembrane region" description="Helical" evidence="8">
    <location>
        <begin position="495"/>
        <end position="513"/>
    </location>
</feature>
<sequence>MAATTTTHHEAVWKPKHNPWLVAMTVTIATFMEVLDTSIANVALPHIAGSVGASQDEATWVLTSYLVASAVILPISGWISNRIGRKRFYMTCVVMFTACSLLCGLAPTLPFLILARILQGLGGGGLAPSEQAILADTFPIEKRGQAFAMYGAAVVVAPAIGPTLGGWLTDNYNWHWIFFINLPFGLLSLYLSNRMVEDPPELIARTKRKDPVDFIGLISVALGVGLLEFTLDKGQEKDWFGSGEIQLTAALAVIILIFFVFWEWNHPDPIVDLKLLKNRNFGTAVFLQLVLGMVLFGSTVLIPQYLQTMLGYTAELAGKVLSPAGLVMMVMMAVAGKTLGKGDPRLTVMLGYLAVAAGLYNLTRLDLYSSFGTVTLWRMLQVIGLPFIFIPISTLNYVGVPREKSNQISSLSNFARNIGGSAGTALLTTYLARSAQVHMSNLGANITAGSYALQAYVSRFAAATHTTYAQAQPMAMASAFGQMAQQATMIAYKNAFAMLAWVVMGLSPLVWLMRLPPKNAKVDPEQMGGH</sequence>
<accession>A0A1G7MU60</accession>
<gene>
    <name evidence="10" type="ORF">SAMN05444167_2905</name>
</gene>
<dbReference type="Pfam" id="PF07690">
    <property type="entry name" value="MFS_1"/>
    <property type="match status" value="1"/>
</dbReference>
<feature type="transmembrane region" description="Helical" evidence="8">
    <location>
        <begin position="346"/>
        <end position="363"/>
    </location>
</feature>
<dbReference type="GO" id="GO:0005886">
    <property type="term" value="C:plasma membrane"/>
    <property type="evidence" value="ECO:0007669"/>
    <property type="project" value="UniProtKB-SubCell"/>
</dbReference>
<dbReference type="InterPro" id="IPR020846">
    <property type="entry name" value="MFS_dom"/>
</dbReference>
<feature type="transmembrane region" description="Helical" evidence="8">
    <location>
        <begin position="312"/>
        <end position="334"/>
    </location>
</feature>
<evidence type="ECO:0000256" key="1">
    <source>
        <dbReference type="ARBA" id="ARBA00004651"/>
    </source>
</evidence>
<keyword evidence="7 8" id="KW-0472">Membrane</keyword>
<keyword evidence="6 8" id="KW-1133">Transmembrane helix</keyword>
<evidence type="ECO:0000256" key="6">
    <source>
        <dbReference type="ARBA" id="ARBA00022989"/>
    </source>
</evidence>
<feature type="transmembrane region" description="Helical" evidence="8">
    <location>
        <begin position="285"/>
        <end position="306"/>
    </location>
</feature>
<feature type="transmembrane region" description="Helical" evidence="8">
    <location>
        <begin position="375"/>
        <end position="398"/>
    </location>
</feature>
<feature type="transmembrane region" description="Helical" evidence="8">
    <location>
        <begin position="212"/>
        <end position="231"/>
    </location>
</feature>
<dbReference type="PRINTS" id="PR01036">
    <property type="entry name" value="TCRTETB"/>
</dbReference>
<dbReference type="Gene3D" id="1.20.1250.20">
    <property type="entry name" value="MFS general substrate transporter like domains"/>
    <property type="match status" value="1"/>
</dbReference>
<dbReference type="CDD" id="cd17503">
    <property type="entry name" value="MFS_LmrB_MDR_like"/>
    <property type="match status" value="1"/>
</dbReference>
<dbReference type="Proteomes" id="UP000182427">
    <property type="component" value="Chromosome I"/>
</dbReference>
<feature type="transmembrane region" description="Helical" evidence="8">
    <location>
        <begin position="174"/>
        <end position="191"/>
    </location>
</feature>
<proteinExistence type="inferred from homology"/>
<feature type="transmembrane region" description="Helical" evidence="8">
    <location>
        <begin position="60"/>
        <end position="79"/>
    </location>
</feature>
<dbReference type="PANTHER" id="PTHR42718">
    <property type="entry name" value="MAJOR FACILITATOR SUPERFAMILY MULTIDRUG TRANSPORTER MFSC"/>
    <property type="match status" value="1"/>
</dbReference>
<comment type="subcellular location">
    <subcellularLocation>
        <location evidence="1">Cell membrane</location>
        <topology evidence="1">Multi-pass membrane protein</topology>
    </subcellularLocation>
</comment>
<dbReference type="PANTHER" id="PTHR42718:SF9">
    <property type="entry name" value="MAJOR FACILITATOR SUPERFAMILY MULTIDRUG TRANSPORTER MFSC"/>
    <property type="match status" value="1"/>
</dbReference>
<keyword evidence="5 8" id="KW-0812">Transmembrane</keyword>
<evidence type="ECO:0000256" key="7">
    <source>
        <dbReference type="ARBA" id="ARBA00023136"/>
    </source>
</evidence>
<comment type="similarity">
    <text evidence="2">Belongs to the major facilitator superfamily. EmrB family.</text>
</comment>
<keyword evidence="11" id="KW-1185">Reference proteome</keyword>
<keyword evidence="4" id="KW-1003">Cell membrane</keyword>
<dbReference type="EMBL" id="LT629690">
    <property type="protein sequence ID" value="SDF65368.1"/>
    <property type="molecule type" value="Genomic_DNA"/>
</dbReference>
<keyword evidence="3" id="KW-0813">Transport</keyword>
<dbReference type="InterPro" id="IPR011701">
    <property type="entry name" value="MFS"/>
</dbReference>
<feature type="transmembrane region" description="Helical" evidence="8">
    <location>
        <begin position="20"/>
        <end position="40"/>
    </location>
</feature>
<evidence type="ECO:0000256" key="5">
    <source>
        <dbReference type="ARBA" id="ARBA00022692"/>
    </source>
</evidence>
<feature type="transmembrane region" description="Helical" evidence="8">
    <location>
        <begin position="243"/>
        <end position="264"/>
    </location>
</feature>
<dbReference type="InterPro" id="IPR004638">
    <property type="entry name" value="EmrB-like"/>
</dbReference>
<dbReference type="OrthoDB" id="102502at2"/>
<evidence type="ECO:0000313" key="11">
    <source>
        <dbReference type="Proteomes" id="UP000182427"/>
    </source>
</evidence>
<dbReference type="PROSITE" id="PS50850">
    <property type="entry name" value="MFS"/>
    <property type="match status" value="1"/>
</dbReference>
<name>A0A1G7MU60_9BACT</name>
<evidence type="ECO:0000259" key="9">
    <source>
        <dbReference type="PROSITE" id="PS50850"/>
    </source>
</evidence>
<evidence type="ECO:0000256" key="4">
    <source>
        <dbReference type="ARBA" id="ARBA00022475"/>
    </source>
</evidence>